<dbReference type="WBParaSite" id="ES5_v2.g15225.t1">
    <property type="protein sequence ID" value="ES5_v2.g15225.t1"/>
    <property type="gene ID" value="ES5_v2.g15225"/>
</dbReference>
<evidence type="ECO:0000313" key="1">
    <source>
        <dbReference type="Proteomes" id="UP000887579"/>
    </source>
</evidence>
<organism evidence="1 2">
    <name type="scientific">Panagrolaimus sp. ES5</name>
    <dbReference type="NCBI Taxonomy" id="591445"/>
    <lineage>
        <taxon>Eukaryota</taxon>
        <taxon>Metazoa</taxon>
        <taxon>Ecdysozoa</taxon>
        <taxon>Nematoda</taxon>
        <taxon>Chromadorea</taxon>
        <taxon>Rhabditida</taxon>
        <taxon>Tylenchina</taxon>
        <taxon>Panagrolaimomorpha</taxon>
        <taxon>Panagrolaimoidea</taxon>
        <taxon>Panagrolaimidae</taxon>
        <taxon>Panagrolaimus</taxon>
    </lineage>
</organism>
<protein>
    <submittedName>
        <fullName evidence="2">Glucuronosyltransferase</fullName>
    </submittedName>
</protein>
<accession>A0AC34FDM2</accession>
<proteinExistence type="predicted"/>
<name>A0AC34FDM2_9BILA</name>
<sequence length="53" mass="5978">MRKLLLQLFCILTFLFSVTFGYKILLYNPKFAQSHVTFTGKLADTLAAAGHEV</sequence>
<reference evidence="2" key="1">
    <citation type="submission" date="2022-11" db="UniProtKB">
        <authorList>
            <consortium name="WormBaseParasite"/>
        </authorList>
    </citation>
    <scope>IDENTIFICATION</scope>
</reference>
<dbReference type="Proteomes" id="UP000887579">
    <property type="component" value="Unplaced"/>
</dbReference>
<evidence type="ECO:0000313" key="2">
    <source>
        <dbReference type="WBParaSite" id="ES5_v2.g15225.t1"/>
    </source>
</evidence>